<dbReference type="EMBL" id="CAJRAU010000016">
    <property type="protein sequence ID" value="CAG5075018.1"/>
    <property type="molecule type" value="Genomic_DNA"/>
</dbReference>
<sequence length="263" mass="28574">MKRFLTFALAAALFSSCSDDDDNQIVTPVTPGEMSLTLDARIGNEDFALNKDFAVAGQTLNFNKLRYWVSNVVLVDTKGAEYKVPDSYFLMEEVSDLDLSGTINDKMTYPANKRETITLKNIPAGEYKTIKFGIGVDSKYNDNLSLRTGELTIANGMSNIAWMWHSSYLFTSVGGTVKKGADSKAFTAETGLNANYKTVSIDLPTPVNSSTSKGFVLNLDVIKVFDGIDVMANPAINAMTAPLMSTVSTNYATKAIIFGSEAK</sequence>
<evidence type="ECO:0000313" key="2">
    <source>
        <dbReference type="EMBL" id="CAG5075018.1"/>
    </source>
</evidence>
<dbReference type="PROSITE" id="PS51257">
    <property type="entry name" value="PROKAR_LIPOPROTEIN"/>
    <property type="match status" value="1"/>
</dbReference>
<feature type="domain" description="Copper-binding protein MbnP-like" evidence="1">
    <location>
        <begin position="32"/>
        <end position="234"/>
    </location>
</feature>
<reference evidence="2 3" key="1">
    <citation type="submission" date="2021-04" db="EMBL/GenBank/DDBJ databases">
        <authorList>
            <person name="Rodrigo-Torres L."/>
            <person name="Arahal R. D."/>
            <person name="Lucena T."/>
        </authorList>
    </citation>
    <scope>NUCLEOTIDE SEQUENCE [LARGE SCALE GENOMIC DNA]</scope>
    <source>
        <strain evidence="2 3">CECT 9623</strain>
    </source>
</reference>
<protein>
    <recommendedName>
        <fullName evidence="1">Copper-binding protein MbnP-like domain-containing protein</fullName>
    </recommendedName>
</protein>
<proteinExistence type="predicted"/>
<gene>
    <name evidence="2" type="ORF">DYBT9623_05546</name>
</gene>
<evidence type="ECO:0000259" key="1">
    <source>
        <dbReference type="Pfam" id="PF20243"/>
    </source>
</evidence>
<accession>A0ABM8UYW8</accession>
<keyword evidence="3" id="KW-1185">Reference proteome</keyword>
<comment type="caution">
    <text evidence="2">The sequence shown here is derived from an EMBL/GenBank/DDBJ whole genome shotgun (WGS) entry which is preliminary data.</text>
</comment>
<name>A0ABM8UYW8_9BACT</name>
<evidence type="ECO:0000313" key="3">
    <source>
        <dbReference type="Proteomes" id="UP000679725"/>
    </source>
</evidence>
<dbReference type="Proteomes" id="UP000679725">
    <property type="component" value="Unassembled WGS sequence"/>
</dbReference>
<dbReference type="InterPro" id="IPR046863">
    <property type="entry name" value="MbnP-like_dom"/>
</dbReference>
<dbReference type="Pfam" id="PF20243">
    <property type="entry name" value="MbnP"/>
    <property type="match status" value="1"/>
</dbReference>
<organism evidence="2 3">
    <name type="scientific">Dyadobacter linearis</name>
    <dbReference type="NCBI Taxonomy" id="2823330"/>
    <lineage>
        <taxon>Bacteria</taxon>
        <taxon>Pseudomonadati</taxon>
        <taxon>Bacteroidota</taxon>
        <taxon>Cytophagia</taxon>
        <taxon>Cytophagales</taxon>
        <taxon>Spirosomataceae</taxon>
        <taxon>Dyadobacter</taxon>
    </lineage>
</organism>